<sequence length="70" mass="7506">MSEPVEPSRCPLCGQPNQCGECAPAAVQPCWCFTTPIPDHVLERIPATLRNQACICARCARSQTAPPDAP</sequence>
<keyword evidence="1" id="KW-0347">Helicase</keyword>
<dbReference type="RefSeq" id="WP_102821234.1">
    <property type="nucleotide sequence ID" value="NZ_JAMOHR010000014.1"/>
</dbReference>
<dbReference type="Proteomes" id="UP000236003">
    <property type="component" value="Unassembled WGS sequence"/>
</dbReference>
<keyword evidence="1" id="KW-0547">Nucleotide-binding</keyword>
<evidence type="ECO:0000313" key="1">
    <source>
        <dbReference type="EMBL" id="PNF58391.1"/>
    </source>
</evidence>
<proteinExistence type="predicted"/>
<dbReference type="InterPro" id="IPR032720">
    <property type="entry name" value="Cys_rich_CWC"/>
</dbReference>
<gene>
    <name evidence="1" type="ORF">CXK99_16960</name>
</gene>
<accession>A0A2N8RBC4</accession>
<dbReference type="GO" id="GO:0004386">
    <property type="term" value="F:helicase activity"/>
    <property type="evidence" value="ECO:0007669"/>
    <property type="project" value="UniProtKB-KW"/>
</dbReference>
<name>A0A2N8RBC4_STUST</name>
<protein>
    <submittedName>
        <fullName evidence="1">DNA or RNA helicase of superfamily II</fullName>
    </submittedName>
</protein>
<dbReference type="EMBL" id="POUM01000015">
    <property type="protein sequence ID" value="PNF58391.1"/>
    <property type="molecule type" value="Genomic_DNA"/>
</dbReference>
<dbReference type="AlphaFoldDB" id="A0A2N8RBC4"/>
<comment type="caution">
    <text evidence="1">The sequence shown here is derived from an EMBL/GenBank/DDBJ whole genome shotgun (WGS) entry which is preliminary data.</text>
</comment>
<organism evidence="1 2">
    <name type="scientific">Stutzerimonas stutzeri</name>
    <name type="common">Pseudomonas stutzeri</name>
    <dbReference type="NCBI Taxonomy" id="316"/>
    <lineage>
        <taxon>Bacteria</taxon>
        <taxon>Pseudomonadati</taxon>
        <taxon>Pseudomonadota</taxon>
        <taxon>Gammaproteobacteria</taxon>
        <taxon>Pseudomonadales</taxon>
        <taxon>Pseudomonadaceae</taxon>
        <taxon>Stutzerimonas</taxon>
    </lineage>
</organism>
<keyword evidence="1" id="KW-0067">ATP-binding</keyword>
<dbReference type="Pfam" id="PF14375">
    <property type="entry name" value="Cys_rich_CWC"/>
    <property type="match status" value="1"/>
</dbReference>
<evidence type="ECO:0000313" key="2">
    <source>
        <dbReference type="Proteomes" id="UP000236003"/>
    </source>
</evidence>
<reference evidence="1 2" key="1">
    <citation type="submission" date="2018-01" db="EMBL/GenBank/DDBJ databases">
        <title>Denitrification phenotypes of diverse strains of Pseudomonas stutzeri.</title>
        <authorList>
            <person name="Milligan D.A."/>
            <person name="Bergaust L."/>
            <person name="Bakken L.R."/>
            <person name="Frostegard A."/>
        </authorList>
    </citation>
    <scope>NUCLEOTIDE SEQUENCE [LARGE SCALE GENOMIC DNA]</scope>
    <source>
        <strain evidence="1 2">CCUG 44592</strain>
    </source>
</reference>
<keyword evidence="1" id="KW-0378">Hydrolase</keyword>